<dbReference type="GO" id="GO:0005484">
    <property type="term" value="F:SNAP receptor activity"/>
    <property type="evidence" value="ECO:0007669"/>
    <property type="project" value="TreeGrafter"/>
</dbReference>
<dbReference type="InterPro" id="IPR013783">
    <property type="entry name" value="Ig-like_fold"/>
</dbReference>
<dbReference type="STRING" id="670386.D3B5A8"/>
<dbReference type="SUPFAM" id="SSF58038">
    <property type="entry name" value="SNARE fusion complex"/>
    <property type="match status" value="1"/>
</dbReference>
<comment type="similarity">
    <text evidence="2">Belongs to the VTI1 family.</text>
</comment>
<dbReference type="CDD" id="cd15890">
    <property type="entry name" value="SNARE_Vti1b"/>
    <property type="match status" value="1"/>
</dbReference>
<evidence type="ECO:0000256" key="8">
    <source>
        <dbReference type="ARBA" id="ARBA00023136"/>
    </source>
</evidence>
<feature type="compositionally biased region" description="Low complexity" evidence="10">
    <location>
        <begin position="260"/>
        <end position="269"/>
    </location>
</feature>
<comment type="caution">
    <text evidence="13">The sequence shown here is derived from an EMBL/GenBank/DDBJ whole genome shotgun (WGS) entry which is preliminary data.</text>
</comment>
<dbReference type="Proteomes" id="UP000001396">
    <property type="component" value="Unassembled WGS sequence"/>
</dbReference>
<evidence type="ECO:0000256" key="10">
    <source>
        <dbReference type="SAM" id="MobiDB-lite"/>
    </source>
</evidence>
<dbReference type="FunFam" id="1.20.5.110:FF:000002">
    <property type="entry name" value="Vesicle transport through interaction with t-SNAREsB"/>
    <property type="match status" value="1"/>
</dbReference>
<dbReference type="SUPFAM" id="SSF117074">
    <property type="entry name" value="Hypothetical protein PA1324"/>
    <property type="match status" value="1"/>
</dbReference>
<evidence type="ECO:0000256" key="7">
    <source>
        <dbReference type="ARBA" id="ARBA00023054"/>
    </source>
</evidence>
<evidence type="ECO:0000256" key="5">
    <source>
        <dbReference type="ARBA" id="ARBA00022927"/>
    </source>
</evidence>
<dbReference type="PANTHER" id="PTHR21230:SF26">
    <property type="entry name" value="VESICLE TRANSPORT THROUGH INTERACTION WITH T-SNARES HOMOLOG 1A"/>
    <property type="match status" value="1"/>
</dbReference>
<dbReference type="GO" id="GO:0006906">
    <property type="term" value="P:vesicle fusion"/>
    <property type="evidence" value="ECO:0007669"/>
    <property type="project" value="TreeGrafter"/>
</dbReference>
<evidence type="ECO:0000256" key="1">
    <source>
        <dbReference type="ARBA" id="ARBA00004211"/>
    </source>
</evidence>
<dbReference type="GO" id="GO:0005789">
    <property type="term" value="C:endoplasmic reticulum membrane"/>
    <property type="evidence" value="ECO:0007669"/>
    <property type="project" value="TreeGrafter"/>
</dbReference>
<evidence type="ECO:0000256" key="11">
    <source>
        <dbReference type="SAM" id="Phobius"/>
    </source>
</evidence>
<dbReference type="InParanoid" id="D3B5A8"/>
<keyword evidence="3" id="KW-0813">Transport</keyword>
<dbReference type="Pfam" id="PF12352">
    <property type="entry name" value="V-SNARE_C"/>
    <property type="match status" value="1"/>
</dbReference>
<protein>
    <submittedName>
        <fullName evidence="13">V-SNARE family protein</fullName>
    </submittedName>
</protein>
<evidence type="ECO:0000313" key="14">
    <source>
        <dbReference type="Proteomes" id="UP000001396"/>
    </source>
</evidence>
<dbReference type="GO" id="GO:0006886">
    <property type="term" value="P:intracellular protein transport"/>
    <property type="evidence" value="ECO:0007669"/>
    <property type="project" value="InterPro"/>
</dbReference>
<dbReference type="Gene3D" id="1.20.5.110">
    <property type="match status" value="1"/>
</dbReference>
<name>D3B5A8_HETP5</name>
<dbReference type="Gene3D" id="2.60.40.10">
    <property type="entry name" value="Immunoglobulins"/>
    <property type="match status" value="1"/>
</dbReference>
<keyword evidence="4 11" id="KW-0812">Transmembrane</keyword>
<dbReference type="InterPro" id="IPR007705">
    <property type="entry name" value="Vesicle_trsprt_v-SNARE_N"/>
</dbReference>
<sequence>MSEITLGSVIESTALINDEFVKIKCNCSDDVEYLDFRSVTPFNGEYQYILNWHKDSSDVRISVENENLRPMLVGVEMAYHKFQQSNHKYFNLTGLQNIKALQHSSCSESSILFEFVQKAEKDFMFVLFGINPSVQLDIKAWDAYNTPLDLATWKTVDQGLLSEEGMNSNLLSITRPNAERSKDSKPLGSIKLEVDKNSFHGYLILRPNVRVAKMRVHVKNNCVPPKCDMVTLYYSLLALSCEGTSTTKPPVVTFPPTNPPTTNSSNGGNNVDPAGKFTIYGQIVNDTLRDGILELDKDKPFEGLVVSLFTTKSSLIPVMTTLTNATGQFQFKDLPSEEYRLRDGTTSIYLNPENPAIRRNNRNAVKPFIIFETSCNLALKIAVRLGSWLIDQKMDAFERIEQNYQQACNTVTRRIKQLPNFNGERKKEAVREAEHDIEEASTYINDMERVASNHPQRIRLQQKIKQYQADIQRFRREVSKAATTSNDYNRDNGFSSAPEDYQSQYDNQRQHLLQGYETVNQTSDRLMRASQISAQSEVIGEAILTDLGHQGQQIRGMKKKLDETDANVSVANRVIGSMARRVATNKVILSFIIILLLGIIVLIICLKWLRTK</sequence>
<evidence type="ECO:0000256" key="6">
    <source>
        <dbReference type="ARBA" id="ARBA00022989"/>
    </source>
</evidence>
<comment type="subcellular location">
    <subcellularLocation>
        <location evidence="1">Membrane</location>
        <topology evidence="1">Single-pass type IV membrane protein</topology>
    </subcellularLocation>
</comment>
<keyword evidence="14" id="KW-1185">Reference proteome</keyword>
<reference evidence="13 14" key="1">
    <citation type="journal article" date="2011" name="Genome Res.">
        <title>Phylogeny-wide analysis of social amoeba genomes highlights ancient origins for complex intercellular communication.</title>
        <authorList>
            <person name="Heidel A.J."/>
            <person name="Lawal H.M."/>
            <person name="Felder M."/>
            <person name="Schilde C."/>
            <person name="Helps N.R."/>
            <person name="Tunggal B."/>
            <person name="Rivero F."/>
            <person name="John U."/>
            <person name="Schleicher M."/>
            <person name="Eichinger L."/>
            <person name="Platzer M."/>
            <person name="Noegel A.A."/>
            <person name="Schaap P."/>
            <person name="Gloeckner G."/>
        </authorList>
    </citation>
    <scope>NUCLEOTIDE SEQUENCE [LARGE SCALE GENOMIC DNA]</scope>
    <source>
        <strain evidence="14">ATCC 26659 / Pp 5 / PN500</strain>
    </source>
</reference>
<keyword evidence="6 11" id="KW-1133">Transmembrane helix</keyword>
<dbReference type="PANTHER" id="PTHR21230">
    <property type="entry name" value="VESICLE TRANSPORT V-SNARE PROTEIN VTI1-RELATED"/>
    <property type="match status" value="1"/>
</dbReference>
<evidence type="ECO:0000256" key="9">
    <source>
        <dbReference type="SAM" id="Coils"/>
    </source>
</evidence>
<proteinExistence type="inferred from homology"/>
<dbReference type="SUPFAM" id="SSF47661">
    <property type="entry name" value="t-snare proteins"/>
    <property type="match status" value="1"/>
</dbReference>
<keyword evidence="5" id="KW-0653">Protein transport</keyword>
<evidence type="ECO:0000313" key="13">
    <source>
        <dbReference type="EMBL" id="EFA83473.1"/>
    </source>
</evidence>
<feature type="transmembrane region" description="Helical" evidence="11">
    <location>
        <begin position="587"/>
        <end position="609"/>
    </location>
</feature>
<feature type="domain" description="Vesicle transport v-SNARE N-terminal" evidence="12">
    <location>
        <begin position="396"/>
        <end position="481"/>
    </location>
</feature>
<dbReference type="GO" id="GO:0031201">
    <property type="term" value="C:SNARE complex"/>
    <property type="evidence" value="ECO:0007669"/>
    <property type="project" value="TreeGrafter"/>
</dbReference>
<organism evidence="13 14">
    <name type="scientific">Heterostelium pallidum (strain ATCC 26659 / Pp 5 / PN500)</name>
    <name type="common">Cellular slime mold</name>
    <name type="synonym">Polysphondylium pallidum</name>
    <dbReference type="NCBI Taxonomy" id="670386"/>
    <lineage>
        <taxon>Eukaryota</taxon>
        <taxon>Amoebozoa</taxon>
        <taxon>Evosea</taxon>
        <taxon>Eumycetozoa</taxon>
        <taxon>Dictyostelia</taxon>
        <taxon>Acytosteliales</taxon>
        <taxon>Acytosteliaceae</taxon>
        <taxon>Heterostelium</taxon>
    </lineage>
</organism>
<feature type="coiled-coil region" evidence="9">
    <location>
        <begin position="430"/>
        <end position="484"/>
    </location>
</feature>
<dbReference type="EMBL" id="ADBJ01000015">
    <property type="protein sequence ID" value="EFA83473.1"/>
    <property type="molecule type" value="Genomic_DNA"/>
</dbReference>
<dbReference type="AlphaFoldDB" id="D3B5A8"/>
<dbReference type="GO" id="GO:0000149">
    <property type="term" value="F:SNARE binding"/>
    <property type="evidence" value="ECO:0007669"/>
    <property type="project" value="TreeGrafter"/>
</dbReference>
<dbReference type="GO" id="GO:0012507">
    <property type="term" value="C:ER to Golgi transport vesicle membrane"/>
    <property type="evidence" value="ECO:0007669"/>
    <property type="project" value="TreeGrafter"/>
</dbReference>
<gene>
    <name evidence="13" type="primary">vti1A</name>
    <name evidence="13" type="ORF">PPL_03621</name>
</gene>
<dbReference type="GeneID" id="31359108"/>
<dbReference type="Pfam" id="PF05008">
    <property type="entry name" value="V-SNARE"/>
    <property type="match status" value="1"/>
</dbReference>
<evidence type="ECO:0000256" key="3">
    <source>
        <dbReference type="ARBA" id="ARBA00022448"/>
    </source>
</evidence>
<evidence type="ECO:0000256" key="4">
    <source>
        <dbReference type="ARBA" id="ARBA00022692"/>
    </source>
</evidence>
<feature type="region of interest" description="Disordered" evidence="10">
    <location>
        <begin position="250"/>
        <end position="269"/>
    </location>
</feature>
<dbReference type="Gene3D" id="1.20.58.400">
    <property type="entry name" value="t-snare proteins"/>
    <property type="match status" value="1"/>
</dbReference>
<evidence type="ECO:0000256" key="2">
    <source>
        <dbReference type="ARBA" id="ARBA00006108"/>
    </source>
</evidence>
<dbReference type="RefSeq" id="XP_020435590.1">
    <property type="nucleotide sequence ID" value="XM_020574548.1"/>
</dbReference>
<dbReference type="InterPro" id="IPR038407">
    <property type="entry name" value="v-SNARE_N_sf"/>
</dbReference>
<dbReference type="GO" id="GO:0031902">
    <property type="term" value="C:late endosome membrane"/>
    <property type="evidence" value="ECO:0007669"/>
    <property type="project" value="TreeGrafter"/>
</dbReference>
<keyword evidence="7 9" id="KW-0175">Coiled coil</keyword>
<keyword evidence="8 11" id="KW-0472">Membrane</keyword>
<evidence type="ECO:0000259" key="12">
    <source>
        <dbReference type="Pfam" id="PF05008"/>
    </source>
</evidence>
<dbReference type="GO" id="GO:0005794">
    <property type="term" value="C:Golgi apparatus"/>
    <property type="evidence" value="ECO:0007669"/>
    <property type="project" value="TreeGrafter"/>
</dbReference>
<dbReference type="InterPro" id="IPR010989">
    <property type="entry name" value="SNARE"/>
</dbReference>
<accession>D3B5A8</accession>